<protein>
    <submittedName>
        <fullName evidence="1">Uncharacterized protein</fullName>
    </submittedName>
</protein>
<organism evidence="1">
    <name type="scientific">viral metagenome</name>
    <dbReference type="NCBI Taxonomy" id="1070528"/>
    <lineage>
        <taxon>unclassified sequences</taxon>
        <taxon>metagenomes</taxon>
        <taxon>organismal metagenomes</taxon>
    </lineage>
</organism>
<gene>
    <name evidence="1" type="ORF">TM448A00260_0028</name>
</gene>
<dbReference type="EMBL" id="MT143993">
    <property type="protein sequence ID" value="QJA45599.1"/>
    <property type="molecule type" value="Genomic_DNA"/>
</dbReference>
<reference evidence="1" key="1">
    <citation type="submission" date="2020-03" db="EMBL/GenBank/DDBJ databases">
        <title>The deep terrestrial virosphere.</title>
        <authorList>
            <person name="Holmfeldt K."/>
            <person name="Nilsson E."/>
            <person name="Simone D."/>
            <person name="Lopez-Fernandez M."/>
            <person name="Wu X."/>
            <person name="de Brujin I."/>
            <person name="Lundin D."/>
            <person name="Andersson A."/>
            <person name="Bertilsson S."/>
            <person name="Dopson M."/>
        </authorList>
    </citation>
    <scope>NUCLEOTIDE SEQUENCE</scope>
    <source>
        <strain evidence="1">TM448A00260</strain>
    </source>
</reference>
<accession>A0A6H1ZDR0</accession>
<proteinExistence type="predicted"/>
<sequence length="202" mass="23360">MKSWVNDAHRWAAGFSKWPFTEGRYSTTFTGEETPYPEGWKSDSIRYLEIGGERFKKVLFQTYKMYREDVSNGEDKIYSDYVRTIFVNTLSGATGTMTVYGQYTPAEMDTSLPSSTTVFSDAEDDGNEAIVEEILRYSKIREGKYDEANVHHTRAIDILTNIRERTAGEQFGYQSHETGMWSRVDILGGEYYSDALKRDQWY</sequence>
<evidence type="ECO:0000313" key="1">
    <source>
        <dbReference type="EMBL" id="QJA45599.1"/>
    </source>
</evidence>
<dbReference type="AlphaFoldDB" id="A0A6H1ZDR0"/>
<name>A0A6H1ZDR0_9ZZZZ</name>